<dbReference type="Pfam" id="PF22651">
    <property type="entry name" value="OBP47_like"/>
    <property type="match status" value="1"/>
</dbReference>
<dbReference type="InParanoid" id="B4JUH3"/>
<dbReference type="CTD" id="42506"/>
<evidence type="ECO:0000313" key="6">
    <source>
        <dbReference type="Proteomes" id="UP000001070"/>
    </source>
</evidence>
<sequence length="183" mass="20780">MFVLSALKNEVDSSCDKAKYSKLLRSCCNIPRNDQSSNACRKSLISQSKQTTNNGEKSNLKKDKIALHACIADCIFKRNGYLHANGTLNLPIVERSLKQRFKNDEALVQLMVKSFEGCVDSAEARSKQFEWLHSKDNCDYFPATLLSCTMEHVYNNCPVTKWKNTNECQAMRKKLTDCGIKLK</sequence>
<dbReference type="InterPro" id="IPR054577">
    <property type="entry name" value="OBP47-like_dom"/>
</dbReference>
<dbReference type="Gene3D" id="1.10.238.270">
    <property type="match status" value="1"/>
</dbReference>
<dbReference type="OrthoDB" id="8118963at2759"/>
<evidence type="ECO:0000256" key="3">
    <source>
        <dbReference type="ARBA" id="ARBA00022525"/>
    </source>
</evidence>
<dbReference type="GO" id="GO:0005576">
    <property type="term" value="C:extracellular region"/>
    <property type="evidence" value="ECO:0007669"/>
    <property type="project" value="UniProtKB-SubCell"/>
</dbReference>
<dbReference type="PANTHER" id="PTHR21066">
    <property type="entry name" value="ODORANT-BINDING PROTEIN 59A-RELATED"/>
    <property type="match status" value="1"/>
</dbReference>
<protein>
    <submittedName>
        <fullName evidence="5">GH15785</fullName>
    </submittedName>
</protein>
<dbReference type="HOGENOM" id="CLU_120152_1_0_1"/>
<keyword evidence="3" id="KW-0964">Secreted</keyword>
<dbReference type="FunCoup" id="B4JUH3">
    <property type="interactions" value="17"/>
</dbReference>
<dbReference type="Proteomes" id="UP000001070">
    <property type="component" value="Unassembled WGS sequence"/>
</dbReference>
<dbReference type="PANTHER" id="PTHR21066:SF15">
    <property type="entry name" value="GH25962P-RELATED"/>
    <property type="match status" value="1"/>
</dbReference>
<comment type="subcellular location">
    <subcellularLocation>
        <location evidence="1">Secreted</location>
    </subcellularLocation>
</comment>
<gene>
    <name evidence="5" type="primary">Dgri\GH15785</name>
    <name evidence="5" type="ORF">Dgri_GH15785</name>
    <name evidence="5" type="ORF">GH15785</name>
</gene>
<dbReference type="InterPro" id="IPR052295">
    <property type="entry name" value="Odorant-binding_protein"/>
</dbReference>
<evidence type="ECO:0000313" key="5">
    <source>
        <dbReference type="EMBL" id="EDV91143.1"/>
    </source>
</evidence>
<proteinExistence type="inferred from homology"/>
<evidence type="ECO:0000256" key="2">
    <source>
        <dbReference type="ARBA" id="ARBA00008098"/>
    </source>
</evidence>
<evidence type="ECO:0000259" key="4">
    <source>
        <dbReference type="Pfam" id="PF22651"/>
    </source>
</evidence>
<feature type="domain" description="OBP47-like" evidence="4">
    <location>
        <begin position="42"/>
        <end position="173"/>
    </location>
</feature>
<comment type="similarity">
    <text evidence="2">Belongs to the PBP/GOBP family.</text>
</comment>
<organism evidence="6">
    <name type="scientific">Drosophila grimshawi</name>
    <name type="common">Hawaiian fruit fly</name>
    <name type="synonym">Idiomyia grimshawi</name>
    <dbReference type="NCBI Taxonomy" id="7222"/>
    <lineage>
        <taxon>Eukaryota</taxon>
        <taxon>Metazoa</taxon>
        <taxon>Ecdysozoa</taxon>
        <taxon>Arthropoda</taxon>
        <taxon>Hexapoda</taxon>
        <taxon>Insecta</taxon>
        <taxon>Pterygota</taxon>
        <taxon>Neoptera</taxon>
        <taxon>Endopterygota</taxon>
        <taxon>Diptera</taxon>
        <taxon>Brachycera</taxon>
        <taxon>Muscomorpha</taxon>
        <taxon>Ephydroidea</taxon>
        <taxon>Drosophilidae</taxon>
        <taxon>Drosophila</taxon>
        <taxon>Hawaiian Drosophila</taxon>
    </lineage>
</organism>
<dbReference type="GeneID" id="6568250"/>
<dbReference type="SUPFAM" id="SSF47565">
    <property type="entry name" value="Insect pheromone/odorant-binding proteins"/>
    <property type="match status" value="1"/>
</dbReference>
<accession>B4JUH3</accession>
<reference evidence="5 6" key="1">
    <citation type="journal article" date="2007" name="Nature">
        <title>Evolution of genes and genomes on the Drosophila phylogeny.</title>
        <authorList>
            <consortium name="Drosophila 12 Genomes Consortium"/>
            <person name="Clark A.G."/>
            <person name="Eisen M.B."/>
            <person name="Smith D.R."/>
            <person name="Bergman C.M."/>
            <person name="Oliver B."/>
            <person name="Markow T.A."/>
            <person name="Kaufman T.C."/>
            <person name="Kellis M."/>
            <person name="Gelbart W."/>
            <person name="Iyer V.N."/>
            <person name="Pollard D.A."/>
            <person name="Sackton T.B."/>
            <person name="Larracuente A.M."/>
            <person name="Singh N.D."/>
            <person name="Abad J.P."/>
            <person name="Abt D.N."/>
            <person name="Adryan B."/>
            <person name="Aguade M."/>
            <person name="Akashi H."/>
            <person name="Anderson W.W."/>
            <person name="Aquadro C.F."/>
            <person name="Ardell D.H."/>
            <person name="Arguello R."/>
            <person name="Artieri C.G."/>
            <person name="Barbash D.A."/>
            <person name="Barker D."/>
            <person name="Barsanti P."/>
            <person name="Batterham P."/>
            <person name="Batzoglou S."/>
            <person name="Begun D."/>
            <person name="Bhutkar A."/>
            <person name="Blanco E."/>
            <person name="Bosak S.A."/>
            <person name="Bradley R.K."/>
            <person name="Brand A.D."/>
            <person name="Brent M.R."/>
            <person name="Brooks A.N."/>
            <person name="Brown R.H."/>
            <person name="Butlin R.K."/>
            <person name="Caggese C."/>
            <person name="Calvi B.R."/>
            <person name="Bernardo de Carvalho A."/>
            <person name="Caspi A."/>
            <person name="Castrezana S."/>
            <person name="Celniker S.E."/>
            <person name="Chang J.L."/>
            <person name="Chapple C."/>
            <person name="Chatterji S."/>
            <person name="Chinwalla A."/>
            <person name="Civetta A."/>
            <person name="Clifton S.W."/>
            <person name="Comeron J.M."/>
            <person name="Costello J.C."/>
            <person name="Coyne J.A."/>
            <person name="Daub J."/>
            <person name="David R.G."/>
            <person name="Delcher A.L."/>
            <person name="Delehaunty K."/>
            <person name="Do C.B."/>
            <person name="Ebling H."/>
            <person name="Edwards K."/>
            <person name="Eickbush T."/>
            <person name="Evans J.D."/>
            <person name="Filipski A."/>
            <person name="Findeiss S."/>
            <person name="Freyhult E."/>
            <person name="Fulton L."/>
            <person name="Fulton R."/>
            <person name="Garcia A.C."/>
            <person name="Gardiner A."/>
            <person name="Garfield D.A."/>
            <person name="Garvin B.E."/>
            <person name="Gibson G."/>
            <person name="Gilbert D."/>
            <person name="Gnerre S."/>
            <person name="Godfrey J."/>
            <person name="Good R."/>
            <person name="Gotea V."/>
            <person name="Gravely B."/>
            <person name="Greenberg A.J."/>
            <person name="Griffiths-Jones S."/>
            <person name="Gross S."/>
            <person name="Guigo R."/>
            <person name="Gustafson E.A."/>
            <person name="Haerty W."/>
            <person name="Hahn M.W."/>
            <person name="Halligan D.L."/>
            <person name="Halpern A.L."/>
            <person name="Halter G.M."/>
            <person name="Han M.V."/>
            <person name="Heger A."/>
            <person name="Hillier L."/>
            <person name="Hinrichs A.S."/>
            <person name="Holmes I."/>
            <person name="Hoskins R.A."/>
            <person name="Hubisz M.J."/>
            <person name="Hultmark D."/>
            <person name="Huntley M.A."/>
            <person name="Jaffe D.B."/>
            <person name="Jagadeeshan S."/>
            <person name="Jeck W.R."/>
            <person name="Johnson J."/>
            <person name="Jones C.D."/>
            <person name="Jordan W.C."/>
            <person name="Karpen G.H."/>
            <person name="Kataoka E."/>
            <person name="Keightley P.D."/>
            <person name="Kheradpour P."/>
            <person name="Kirkness E.F."/>
            <person name="Koerich L.B."/>
            <person name="Kristiansen K."/>
            <person name="Kudrna D."/>
            <person name="Kulathinal R.J."/>
            <person name="Kumar S."/>
            <person name="Kwok R."/>
            <person name="Lander E."/>
            <person name="Langley C.H."/>
            <person name="Lapoint R."/>
            <person name="Lazzaro B.P."/>
            <person name="Lee S.J."/>
            <person name="Levesque L."/>
            <person name="Li R."/>
            <person name="Lin C.F."/>
            <person name="Lin M.F."/>
            <person name="Lindblad-Toh K."/>
            <person name="Llopart A."/>
            <person name="Long M."/>
            <person name="Low L."/>
            <person name="Lozovsky E."/>
            <person name="Lu J."/>
            <person name="Luo M."/>
            <person name="Machado C.A."/>
            <person name="Makalowski W."/>
            <person name="Marzo M."/>
            <person name="Matsuda M."/>
            <person name="Matzkin L."/>
            <person name="McAllister B."/>
            <person name="McBride C.S."/>
            <person name="McKernan B."/>
            <person name="McKernan K."/>
            <person name="Mendez-Lago M."/>
            <person name="Minx P."/>
            <person name="Mollenhauer M.U."/>
            <person name="Montooth K."/>
            <person name="Mount S.M."/>
            <person name="Mu X."/>
            <person name="Myers E."/>
            <person name="Negre B."/>
            <person name="Newfeld S."/>
            <person name="Nielsen R."/>
            <person name="Noor M.A."/>
            <person name="O'Grady P."/>
            <person name="Pachter L."/>
            <person name="Papaceit M."/>
            <person name="Parisi M.J."/>
            <person name="Parisi M."/>
            <person name="Parts L."/>
            <person name="Pedersen J.S."/>
            <person name="Pesole G."/>
            <person name="Phillippy A.M."/>
            <person name="Ponting C.P."/>
            <person name="Pop M."/>
            <person name="Porcelli D."/>
            <person name="Powell J.R."/>
            <person name="Prohaska S."/>
            <person name="Pruitt K."/>
            <person name="Puig M."/>
            <person name="Quesneville H."/>
            <person name="Ram K.R."/>
            <person name="Rand D."/>
            <person name="Rasmussen M.D."/>
            <person name="Reed L.K."/>
            <person name="Reenan R."/>
            <person name="Reily A."/>
            <person name="Remington K.A."/>
            <person name="Rieger T.T."/>
            <person name="Ritchie M.G."/>
            <person name="Robin C."/>
            <person name="Rogers Y.H."/>
            <person name="Rohde C."/>
            <person name="Rozas J."/>
            <person name="Rubenfield M.J."/>
            <person name="Ruiz A."/>
            <person name="Russo S."/>
            <person name="Salzberg S.L."/>
            <person name="Sanchez-Gracia A."/>
            <person name="Saranga D.J."/>
            <person name="Sato H."/>
            <person name="Schaeffer S.W."/>
            <person name="Schatz M.C."/>
            <person name="Schlenke T."/>
            <person name="Schwartz R."/>
            <person name="Segarra C."/>
            <person name="Singh R.S."/>
            <person name="Sirot L."/>
            <person name="Sirota M."/>
            <person name="Sisneros N.B."/>
            <person name="Smith C.D."/>
            <person name="Smith T.F."/>
            <person name="Spieth J."/>
            <person name="Stage D.E."/>
            <person name="Stark A."/>
            <person name="Stephan W."/>
            <person name="Strausberg R.L."/>
            <person name="Strempel S."/>
            <person name="Sturgill D."/>
            <person name="Sutton G."/>
            <person name="Sutton G.G."/>
            <person name="Tao W."/>
            <person name="Teichmann S."/>
            <person name="Tobari Y.N."/>
            <person name="Tomimura Y."/>
            <person name="Tsolas J.M."/>
            <person name="Valente V.L."/>
            <person name="Venter E."/>
            <person name="Venter J.C."/>
            <person name="Vicario S."/>
            <person name="Vieira F.G."/>
            <person name="Vilella A.J."/>
            <person name="Villasante A."/>
            <person name="Walenz B."/>
            <person name="Wang J."/>
            <person name="Wasserman M."/>
            <person name="Watts T."/>
            <person name="Wilson D."/>
            <person name="Wilson R.K."/>
            <person name="Wing R.A."/>
            <person name="Wolfner M.F."/>
            <person name="Wong A."/>
            <person name="Wong G.K."/>
            <person name="Wu C.I."/>
            <person name="Wu G."/>
            <person name="Yamamoto D."/>
            <person name="Yang H.P."/>
            <person name="Yang S.P."/>
            <person name="Yorke J.A."/>
            <person name="Yoshida K."/>
            <person name="Zdobnov E."/>
            <person name="Zhang P."/>
            <person name="Zhang Y."/>
            <person name="Zimin A.V."/>
            <person name="Baldwin J."/>
            <person name="Abdouelleil A."/>
            <person name="Abdulkadir J."/>
            <person name="Abebe A."/>
            <person name="Abera B."/>
            <person name="Abreu J."/>
            <person name="Acer S.C."/>
            <person name="Aftuck L."/>
            <person name="Alexander A."/>
            <person name="An P."/>
            <person name="Anderson E."/>
            <person name="Anderson S."/>
            <person name="Arachi H."/>
            <person name="Azer M."/>
            <person name="Bachantsang P."/>
            <person name="Barry A."/>
            <person name="Bayul T."/>
            <person name="Berlin A."/>
            <person name="Bessette D."/>
            <person name="Bloom T."/>
            <person name="Blye J."/>
            <person name="Boguslavskiy L."/>
            <person name="Bonnet C."/>
            <person name="Boukhgalter B."/>
            <person name="Bourzgui I."/>
            <person name="Brown A."/>
            <person name="Cahill P."/>
            <person name="Channer S."/>
            <person name="Cheshatsang Y."/>
            <person name="Chuda L."/>
            <person name="Citroen M."/>
            <person name="Collymore A."/>
            <person name="Cooke P."/>
            <person name="Costello M."/>
            <person name="D'Aco K."/>
            <person name="Daza R."/>
            <person name="De Haan G."/>
            <person name="DeGray S."/>
            <person name="DeMaso C."/>
            <person name="Dhargay N."/>
            <person name="Dooley K."/>
            <person name="Dooley E."/>
            <person name="Doricent M."/>
            <person name="Dorje P."/>
            <person name="Dorjee K."/>
            <person name="Dupes A."/>
            <person name="Elong R."/>
            <person name="Falk J."/>
            <person name="Farina A."/>
            <person name="Faro S."/>
            <person name="Ferguson D."/>
            <person name="Fisher S."/>
            <person name="Foley C.D."/>
            <person name="Franke A."/>
            <person name="Friedrich D."/>
            <person name="Gadbois L."/>
            <person name="Gearin G."/>
            <person name="Gearin C.R."/>
            <person name="Giannoukos G."/>
            <person name="Goode T."/>
            <person name="Graham J."/>
            <person name="Grandbois E."/>
            <person name="Grewal S."/>
            <person name="Gyaltsen K."/>
            <person name="Hafez N."/>
            <person name="Hagos B."/>
            <person name="Hall J."/>
            <person name="Henson C."/>
            <person name="Hollinger A."/>
            <person name="Honan T."/>
            <person name="Huard M.D."/>
            <person name="Hughes L."/>
            <person name="Hurhula B."/>
            <person name="Husby M.E."/>
            <person name="Kamat A."/>
            <person name="Kanga B."/>
            <person name="Kashin S."/>
            <person name="Khazanovich D."/>
            <person name="Kisner P."/>
            <person name="Lance K."/>
            <person name="Lara M."/>
            <person name="Lee W."/>
            <person name="Lennon N."/>
            <person name="Letendre F."/>
            <person name="LeVine R."/>
            <person name="Lipovsky A."/>
            <person name="Liu X."/>
            <person name="Liu J."/>
            <person name="Liu S."/>
            <person name="Lokyitsang T."/>
            <person name="Lokyitsang Y."/>
            <person name="Lubonja R."/>
            <person name="Lui A."/>
            <person name="MacDonald P."/>
            <person name="Magnisalis V."/>
            <person name="Maru K."/>
            <person name="Matthews C."/>
            <person name="McCusker W."/>
            <person name="McDonough S."/>
            <person name="Mehta T."/>
            <person name="Meldrim J."/>
            <person name="Meneus L."/>
            <person name="Mihai O."/>
            <person name="Mihalev A."/>
            <person name="Mihova T."/>
            <person name="Mittelman R."/>
            <person name="Mlenga V."/>
            <person name="Montmayeur A."/>
            <person name="Mulrain L."/>
            <person name="Navidi A."/>
            <person name="Naylor J."/>
            <person name="Negash T."/>
            <person name="Nguyen T."/>
            <person name="Nguyen N."/>
            <person name="Nicol R."/>
            <person name="Norbu C."/>
            <person name="Norbu N."/>
            <person name="Novod N."/>
            <person name="O'Neill B."/>
            <person name="Osman S."/>
            <person name="Markiewicz E."/>
            <person name="Oyono O.L."/>
            <person name="Patti C."/>
            <person name="Phunkhang P."/>
            <person name="Pierre F."/>
            <person name="Priest M."/>
            <person name="Raghuraman S."/>
            <person name="Rege F."/>
            <person name="Reyes R."/>
            <person name="Rise C."/>
            <person name="Rogov P."/>
            <person name="Ross K."/>
            <person name="Ryan E."/>
            <person name="Settipalli S."/>
            <person name="Shea T."/>
            <person name="Sherpa N."/>
            <person name="Shi L."/>
            <person name="Shih D."/>
            <person name="Sparrow T."/>
            <person name="Spaulding J."/>
            <person name="Stalker J."/>
            <person name="Stange-Thomann N."/>
            <person name="Stavropoulos S."/>
            <person name="Stone C."/>
            <person name="Strader C."/>
            <person name="Tesfaye S."/>
            <person name="Thomson T."/>
            <person name="Thoulutsang Y."/>
            <person name="Thoulutsang D."/>
            <person name="Topham K."/>
            <person name="Topping I."/>
            <person name="Tsamla T."/>
            <person name="Vassiliev H."/>
            <person name="Vo A."/>
            <person name="Wangchuk T."/>
            <person name="Wangdi T."/>
            <person name="Weiand M."/>
            <person name="Wilkinson J."/>
            <person name="Wilson A."/>
            <person name="Yadav S."/>
            <person name="Young G."/>
            <person name="Yu Q."/>
            <person name="Zembek L."/>
            <person name="Zhong D."/>
            <person name="Zimmer A."/>
            <person name="Zwirko Z."/>
            <person name="Jaffe D.B."/>
            <person name="Alvarez P."/>
            <person name="Brockman W."/>
            <person name="Butler J."/>
            <person name="Chin C."/>
            <person name="Gnerre S."/>
            <person name="Grabherr M."/>
            <person name="Kleber M."/>
            <person name="Mauceli E."/>
            <person name="MacCallum I."/>
        </authorList>
    </citation>
    <scope>NUCLEOTIDE SEQUENCE [LARGE SCALE GENOMIC DNA]</scope>
    <source>
        <strain evidence="6">Tucson 15287-2541.00</strain>
    </source>
</reference>
<dbReference type="PhylomeDB" id="B4JUH3"/>
<dbReference type="KEGG" id="dgr:6568250"/>
<keyword evidence="6" id="KW-1185">Reference proteome</keyword>
<name>B4JUH3_DROGR</name>
<dbReference type="eggNOG" id="ENOG502T6XU">
    <property type="taxonomic scope" value="Eukaryota"/>
</dbReference>
<dbReference type="GO" id="GO:0005549">
    <property type="term" value="F:odorant binding"/>
    <property type="evidence" value="ECO:0007669"/>
    <property type="project" value="InterPro"/>
</dbReference>
<evidence type="ECO:0000256" key="1">
    <source>
        <dbReference type="ARBA" id="ARBA00004613"/>
    </source>
</evidence>
<dbReference type="InterPro" id="IPR036728">
    <property type="entry name" value="PBP_GOBP_sf"/>
</dbReference>
<dbReference type="AlphaFoldDB" id="B4JUH3"/>
<dbReference type="OMA" id="CDQAKQP"/>
<dbReference type="EMBL" id="CH916374">
    <property type="protein sequence ID" value="EDV91143.1"/>
    <property type="molecule type" value="Genomic_DNA"/>
</dbReference>